<comment type="caution">
    <text evidence="7">The sequence shown here is derived from an EMBL/GenBank/DDBJ whole genome shotgun (WGS) entry which is preliminary data.</text>
</comment>
<comment type="subcellular location">
    <subcellularLocation>
        <location evidence="1 4">Bacterial flagellum basal body</location>
    </subcellularLocation>
</comment>
<evidence type="ECO:0000256" key="1">
    <source>
        <dbReference type="ARBA" id="ARBA00004117"/>
    </source>
</evidence>
<dbReference type="GO" id="GO:0071973">
    <property type="term" value="P:bacterial-type flagellum-dependent cell motility"/>
    <property type="evidence" value="ECO:0007669"/>
    <property type="project" value="UniProtKB-UniRule"/>
</dbReference>
<organism evidence="7 8">
    <name type="scientific">Caenimonas koreensis DSM 17982</name>
    <dbReference type="NCBI Taxonomy" id="1121255"/>
    <lineage>
        <taxon>Bacteria</taxon>
        <taxon>Pseudomonadati</taxon>
        <taxon>Pseudomonadota</taxon>
        <taxon>Betaproteobacteria</taxon>
        <taxon>Burkholderiales</taxon>
        <taxon>Comamonadaceae</taxon>
        <taxon>Caenimonas</taxon>
    </lineage>
</organism>
<dbReference type="Pfam" id="PF22692">
    <property type="entry name" value="LlgE_F_G_D1"/>
    <property type="match status" value="1"/>
</dbReference>
<sequence length="251" mass="26553">MNEILGISLQSMQGDMARVEQVAMNLANTLTPGYKRGITTQAPVVASFASQLGAMDATAADTIAMPLARIESTSDSRVGTLKFTGQPFDLALAGKGFFEVMTGDGPAYTRNGTFHVDARGRLVTDKGHAVMGTGGEITPGTASPVIDVTGAVRTSTAADATTLARIKVVEFDNATSMTRLSDGLFAPGTGMKPVADAEVQLRQGYVENSNVNSAREMTQLVTSMRHFETMQKVVQGWDDMLGNAIRKLGDN</sequence>
<evidence type="ECO:0000259" key="5">
    <source>
        <dbReference type="Pfam" id="PF06429"/>
    </source>
</evidence>
<keyword evidence="7" id="KW-0282">Flagellum</keyword>
<accession>A0A844AXA7</accession>
<keyword evidence="7" id="KW-0966">Cell projection</keyword>
<evidence type="ECO:0000256" key="3">
    <source>
        <dbReference type="ARBA" id="ARBA00023143"/>
    </source>
</evidence>
<dbReference type="InterPro" id="IPR037925">
    <property type="entry name" value="FlgE/F/G-like"/>
</dbReference>
<dbReference type="GO" id="GO:0009425">
    <property type="term" value="C:bacterial-type flagellum basal body"/>
    <property type="evidence" value="ECO:0007669"/>
    <property type="project" value="UniProtKB-SubCell"/>
</dbReference>
<dbReference type="Pfam" id="PF06429">
    <property type="entry name" value="Flg_bbr_C"/>
    <property type="match status" value="1"/>
</dbReference>
<feature type="domain" description="Flagellar hook protein FlgE/F/G-like D1" evidence="6">
    <location>
        <begin position="91"/>
        <end position="152"/>
    </location>
</feature>
<protein>
    <submittedName>
        <fullName evidence="7">Flagellar hook-basal body complex protein</fullName>
    </submittedName>
</protein>
<dbReference type="AlphaFoldDB" id="A0A844AXA7"/>
<dbReference type="NCBIfam" id="TIGR03506">
    <property type="entry name" value="FlgEFG_subfam"/>
    <property type="match status" value="1"/>
</dbReference>
<dbReference type="InterPro" id="IPR010930">
    <property type="entry name" value="Flg_bb/hook_C_dom"/>
</dbReference>
<proteinExistence type="inferred from homology"/>
<keyword evidence="8" id="KW-1185">Reference proteome</keyword>
<dbReference type="PANTHER" id="PTHR30435:SF19">
    <property type="entry name" value="FLAGELLAR BASAL-BODY ROD PROTEIN FLGG"/>
    <property type="match status" value="1"/>
</dbReference>
<keyword evidence="7" id="KW-0969">Cilium</keyword>
<gene>
    <name evidence="7" type="ORF">GHT07_15500</name>
</gene>
<comment type="similarity">
    <text evidence="2 4">Belongs to the flagella basal body rod proteins family.</text>
</comment>
<evidence type="ECO:0000256" key="4">
    <source>
        <dbReference type="RuleBase" id="RU362116"/>
    </source>
</evidence>
<dbReference type="SUPFAM" id="SSF117143">
    <property type="entry name" value="Flagellar hook protein flgE"/>
    <property type="match status" value="1"/>
</dbReference>
<keyword evidence="3 4" id="KW-0975">Bacterial flagellum</keyword>
<name>A0A844AXA7_9BURK</name>
<dbReference type="PANTHER" id="PTHR30435">
    <property type="entry name" value="FLAGELLAR PROTEIN"/>
    <property type="match status" value="1"/>
</dbReference>
<evidence type="ECO:0000256" key="2">
    <source>
        <dbReference type="ARBA" id="ARBA00009677"/>
    </source>
</evidence>
<reference evidence="7 8" key="1">
    <citation type="submission" date="2019-11" db="EMBL/GenBank/DDBJ databases">
        <title>Caenimonas koreensis gen. nov., sp. nov., isolated from activated sludge.</title>
        <authorList>
            <person name="Seung H.R."/>
        </authorList>
    </citation>
    <scope>NUCLEOTIDE SEQUENCE [LARGE SCALE GENOMIC DNA]</scope>
    <source>
        <strain evidence="7 8">EMB320</strain>
    </source>
</reference>
<dbReference type="EMBL" id="WJBU01000015">
    <property type="protein sequence ID" value="MRD48694.1"/>
    <property type="molecule type" value="Genomic_DNA"/>
</dbReference>
<dbReference type="InterPro" id="IPR053967">
    <property type="entry name" value="LlgE_F_G-like_D1"/>
</dbReference>
<dbReference type="InterPro" id="IPR020013">
    <property type="entry name" value="Flagellar_FlgE/F/G"/>
</dbReference>
<evidence type="ECO:0000259" key="6">
    <source>
        <dbReference type="Pfam" id="PF22692"/>
    </source>
</evidence>
<evidence type="ECO:0000313" key="7">
    <source>
        <dbReference type="EMBL" id="MRD48694.1"/>
    </source>
</evidence>
<dbReference type="RefSeq" id="WP_153586019.1">
    <property type="nucleotide sequence ID" value="NZ_WJBU01000015.1"/>
</dbReference>
<feature type="domain" description="Flagellar basal-body/hook protein C-terminal" evidence="5">
    <location>
        <begin position="202"/>
        <end position="246"/>
    </location>
</feature>
<evidence type="ECO:0000313" key="8">
    <source>
        <dbReference type="Proteomes" id="UP000487350"/>
    </source>
</evidence>
<dbReference type="Proteomes" id="UP000487350">
    <property type="component" value="Unassembled WGS sequence"/>
</dbReference>
<dbReference type="OrthoDB" id="9804559at2"/>